<dbReference type="Pfam" id="PF02073">
    <property type="entry name" value="Peptidase_M29"/>
    <property type="match status" value="1"/>
</dbReference>
<comment type="caution">
    <text evidence="1">The sequence shown here is derived from an EMBL/GenBank/DDBJ whole genome shotgun (WGS) entry which is preliminary data.</text>
</comment>
<name>X1VM81_9ZZZZ</name>
<feature type="non-terminal residue" evidence="1">
    <location>
        <position position="126"/>
    </location>
</feature>
<proteinExistence type="predicted"/>
<dbReference type="GO" id="GO:0006508">
    <property type="term" value="P:proteolysis"/>
    <property type="evidence" value="ECO:0007669"/>
    <property type="project" value="InterPro"/>
</dbReference>
<reference evidence="1" key="1">
    <citation type="journal article" date="2014" name="Front. Microbiol.">
        <title>High frequency of phylogenetically diverse reductive dehalogenase-homologous genes in deep subseafloor sedimentary metagenomes.</title>
        <authorList>
            <person name="Kawai M."/>
            <person name="Futagami T."/>
            <person name="Toyoda A."/>
            <person name="Takaki Y."/>
            <person name="Nishi S."/>
            <person name="Hori S."/>
            <person name="Arai W."/>
            <person name="Tsubouchi T."/>
            <person name="Morono Y."/>
            <person name="Uchiyama I."/>
            <person name="Ito T."/>
            <person name="Fujiyama A."/>
            <person name="Inagaki F."/>
            <person name="Takami H."/>
        </authorList>
    </citation>
    <scope>NUCLEOTIDE SEQUENCE</scope>
    <source>
        <strain evidence="1">Expedition CK06-06</strain>
    </source>
</reference>
<sequence>MAITTTTAAEPLVKAIYELVLDRGGYPHVLFDFQNQEEIFFAHANESQLDFVPLFHKMAFEQFDVLIKVRADANTRALGSVDPERQSRRQKSMSSLLQAQLTRGCRKIPALDEHPIPDECLCHGSR</sequence>
<dbReference type="AlphaFoldDB" id="X1VM81"/>
<accession>X1VM81</accession>
<protein>
    <submittedName>
        <fullName evidence="1">Uncharacterized protein</fullName>
    </submittedName>
</protein>
<dbReference type="InterPro" id="IPR000787">
    <property type="entry name" value="Peptidase_M29"/>
</dbReference>
<evidence type="ECO:0000313" key="1">
    <source>
        <dbReference type="EMBL" id="GAJ09570.1"/>
    </source>
</evidence>
<dbReference type="GO" id="GO:0004177">
    <property type="term" value="F:aminopeptidase activity"/>
    <property type="evidence" value="ECO:0007669"/>
    <property type="project" value="InterPro"/>
</dbReference>
<gene>
    <name evidence="1" type="ORF">S12H4_49113</name>
</gene>
<dbReference type="InterPro" id="IPR035097">
    <property type="entry name" value="M29_N-terminal"/>
</dbReference>
<dbReference type="Gene3D" id="3.40.1830.10">
    <property type="entry name" value="Thermophilic metalloprotease (M29)"/>
    <property type="match status" value="1"/>
</dbReference>
<dbReference type="EMBL" id="BARW01030776">
    <property type="protein sequence ID" value="GAJ09570.1"/>
    <property type="molecule type" value="Genomic_DNA"/>
</dbReference>
<organism evidence="1">
    <name type="scientific">marine sediment metagenome</name>
    <dbReference type="NCBI Taxonomy" id="412755"/>
    <lineage>
        <taxon>unclassified sequences</taxon>
        <taxon>metagenomes</taxon>
        <taxon>ecological metagenomes</taxon>
    </lineage>
</organism>
<dbReference type="SUPFAM" id="SSF144052">
    <property type="entry name" value="Thermophilic metalloprotease-like"/>
    <property type="match status" value="1"/>
</dbReference>